<dbReference type="EMBL" id="BAABHW010000002">
    <property type="protein sequence ID" value="GAA5074674.1"/>
    <property type="molecule type" value="Genomic_DNA"/>
</dbReference>
<evidence type="ECO:0000256" key="1">
    <source>
        <dbReference type="ARBA" id="ARBA00010996"/>
    </source>
</evidence>
<gene>
    <name evidence="2" type="ORF">GCM10023209_22010</name>
</gene>
<dbReference type="RefSeq" id="WP_259553934.1">
    <property type="nucleotide sequence ID" value="NZ_BAABHW010000002.1"/>
</dbReference>
<dbReference type="Pfam" id="PF02630">
    <property type="entry name" value="SCO1-SenC"/>
    <property type="match status" value="1"/>
</dbReference>
<dbReference type="PANTHER" id="PTHR12151:SF25">
    <property type="entry name" value="LINALOOL DEHYDRATASE_ISOMERASE DOMAIN-CONTAINING PROTEIN"/>
    <property type="match status" value="1"/>
</dbReference>
<reference evidence="3" key="1">
    <citation type="journal article" date="2019" name="Int. J. Syst. Evol. Microbiol.">
        <title>The Global Catalogue of Microorganisms (GCM) 10K type strain sequencing project: providing services to taxonomists for standard genome sequencing and annotation.</title>
        <authorList>
            <consortium name="The Broad Institute Genomics Platform"/>
            <consortium name="The Broad Institute Genome Sequencing Center for Infectious Disease"/>
            <person name="Wu L."/>
            <person name="Ma J."/>
        </authorList>
    </citation>
    <scope>NUCLEOTIDE SEQUENCE [LARGE SCALE GENOMIC DNA]</scope>
    <source>
        <strain evidence="3">JCM 18015</strain>
    </source>
</reference>
<comment type="similarity">
    <text evidence="1">Belongs to the SCO1/2 family.</text>
</comment>
<organism evidence="2 3">
    <name type="scientific">[Roseibacterium] beibuensis</name>
    <dbReference type="NCBI Taxonomy" id="1193142"/>
    <lineage>
        <taxon>Bacteria</taxon>
        <taxon>Pseudomonadati</taxon>
        <taxon>Pseudomonadota</taxon>
        <taxon>Alphaproteobacteria</taxon>
        <taxon>Rhodobacterales</taxon>
        <taxon>Roseobacteraceae</taxon>
        <taxon>Roseicyclus</taxon>
    </lineage>
</organism>
<dbReference type="SUPFAM" id="SSF52833">
    <property type="entry name" value="Thioredoxin-like"/>
    <property type="match status" value="1"/>
</dbReference>
<keyword evidence="3" id="KW-1185">Reference proteome</keyword>
<dbReference type="InterPro" id="IPR003782">
    <property type="entry name" value="SCO1/SenC"/>
</dbReference>
<dbReference type="Gene3D" id="3.40.30.10">
    <property type="entry name" value="Glutaredoxin"/>
    <property type="match status" value="1"/>
</dbReference>
<accession>A0ABP9LF15</accession>
<comment type="caution">
    <text evidence="2">The sequence shown here is derived from an EMBL/GenBank/DDBJ whole genome shotgun (WGS) entry which is preliminary data.</text>
</comment>
<protein>
    <submittedName>
        <fullName evidence="2">SCO family protein</fullName>
    </submittedName>
</protein>
<evidence type="ECO:0000313" key="2">
    <source>
        <dbReference type="EMBL" id="GAA5074674.1"/>
    </source>
</evidence>
<evidence type="ECO:0000313" key="3">
    <source>
        <dbReference type="Proteomes" id="UP001499910"/>
    </source>
</evidence>
<dbReference type="Proteomes" id="UP001499910">
    <property type="component" value="Unassembled WGS sequence"/>
</dbReference>
<proteinExistence type="inferred from homology"/>
<dbReference type="PANTHER" id="PTHR12151">
    <property type="entry name" value="ELECTRON TRANSPORT PROTIN SCO1/SENC FAMILY MEMBER"/>
    <property type="match status" value="1"/>
</dbReference>
<name>A0ABP9LF15_9RHOB</name>
<dbReference type="CDD" id="cd02968">
    <property type="entry name" value="SCO"/>
    <property type="match status" value="1"/>
</dbReference>
<sequence>MSRTYAVASVILIALLLAGSALAILMGRTSGEADIFAQCRGSAVAGGADLGGPFTLVSETGETVTDADVITGPTILYFGYTFCPDVCPLDTVRNAEAVDILDATGHEVLPVMISVDPERDTPEVMAAFTENVHPRMLGLTGTPEQTDAAADAYRVYYRINREGDDPYYLVDHSAFAYLVLPDYGFVEFFNRETTPQQMADTTACYIEAAGGAESGS</sequence>
<dbReference type="InterPro" id="IPR036249">
    <property type="entry name" value="Thioredoxin-like_sf"/>
</dbReference>